<comment type="caution">
    <text evidence="3">The sequence shown here is derived from an EMBL/GenBank/DDBJ whole genome shotgun (WGS) entry which is preliminary data.</text>
</comment>
<protein>
    <recommendedName>
        <fullName evidence="2">Methyltransferase domain-containing protein</fullName>
    </recommendedName>
</protein>
<dbReference type="InterPro" id="IPR041698">
    <property type="entry name" value="Methyltransf_25"/>
</dbReference>
<dbReference type="Proteomes" id="UP000603453">
    <property type="component" value="Unassembled WGS sequence"/>
</dbReference>
<evidence type="ECO:0000259" key="2">
    <source>
        <dbReference type="Pfam" id="PF13649"/>
    </source>
</evidence>
<gene>
    <name evidence="3" type="ORF">INT47_009798</name>
</gene>
<evidence type="ECO:0000313" key="3">
    <source>
        <dbReference type="EMBL" id="KAG2198393.1"/>
    </source>
</evidence>
<evidence type="ECO:0000256" key="1">
    <source>
        <dbReference type="SAM" id="MobiDB-lite"/>
    </source>
</evidence>
<dbReference type="OrthoDB" id="2013972at2759"/>
<dbReference type="AlphaFoldDB" id="A0A8H7QTB0"/>
<keyword evidence="4" id="KW-1185">Reference proteome</keyword>
<dbReference type="InterPro" id="IPR029063">
    <property type="entry name" value="SAM-dependent_MTases_sf"/>
</dbReference>
<proteinExistence type="predicted"/>
<dbReference type="Pfam" id="PF13649">
    <property type="entry name" value="Methyltransf_25"/>
    <property type="match status" value="1"/>
</dbReference>
<sequence>MGAKYSINQNSHSQNNKKFRTVSQNLRLSTNIKSIKRHSPTPPMSPPGTNSVQSDASLVSATNSFNYIDNTQKGETDRNHVKHFGLKVLFEGNVLKSISDKLDFTSSELRVLDVGCGSGTWLLDMATEYPNVQFTGIDQISSIPQDIRPSNIDFSVQDVLCGLSFEDNSFDFVQMRLFSMTFDRAYWVQALAEVYRVLKPGGYIQLLEPRYDDTGDEFVRDYSTKVVSILNANDQDPNICENLTPLLEKNGYTPVEFVEKIVNLKTHPLRNEFLYIIRLTLDSCKPYVVKICGLTTDEQYLEFQEEYMEHLVKSSESVWTACAGMKPLN</sequence>
<feature type="region of interest" description="Disordered" evidence="1">
    <location>
        <begin position="33"/>
        <end position="53"/>
    </location>
</feature>
<organism evidence="3 4">
    <name type="scientific">Mucor saturninus</name>
    <dbReference type="NCBI Taxonomy" id="64648"/>
    <lineage>
        <taxon>Eukaryota</taxon>
        <taxon>Fungi</taxon>
        <taxon>Fungi incertae sedis</taxon>
        <taxon>Mucoromycota</taxon>
        <taxon>Mucoromycotina</taxon>
        <taxon>Mucoromycetes</taxon>
        <taxon>Mucorales</taxon>
        <taxon>Mucorineae</taxon>
        <taxon>Mucoraceae</taxon>
        <taxon>Mucor</taxon>
    </lineage>
</organism>
<accession>A0A8H7QTB0</accession>
<feature type="domain" description="Methyltransferase" evidence="2">
    <location>
        <begin position="111"/>
        <end position="202"/>
    </location>
</feature>
<dbReference type="EMBL" id="JAEPRD010000112">
    <property type="protein sequence ID" value="KAG2198393.1"/>
    <property type="molecule type" value="Genomic_DNA"/>
</dbReference>
<reference evidence="3" key="1">
    <citation type="submission" date="2020-12" db="EMBL/GenBank/DDBJ databases">
        <title>Metabolic potential, ecology and presence of endohyphal bacteria is reflected in genomic diversity of Mucoromycotina.</title>
        <authorList>
            <person name="Muszewska A."/>
            <person name="Okrasinska A."/>
            <person name="Steczkiewicz K."/>
            <person name="Drgas O."/>
            <person name="Orlowska M."/>
            <person name="Perlinska-Lenart U."/>
            <person name="Aleksandrzak-Piekarczyk T."/>
            <person name="Szatraj K."/>
            <person name="Zielenkiewicz U."/>
            <person name="Pilsyk S."/>
            <person name="Malc E."/>
            <person name="Mieczkowski P."/>
            <person name="Kruszewska J.S."/>
            <person name="Biernat P."/>
            <person name="Pawlowska J."/>
        </authorList>
    </citation>
    <scope>NUCLEOTIDE SEQUENCE</scope>
    <source>
        <strain evidence="3">WA0000017839</strain>
    </source>
</reference>
<evidence type="ECO:0000313" key="4">
    <source>
        <dbReference type="Proteomes" id="UP000603453"/>
    </source>
</evidence>
<name>A0A8H7QTB0_9FUNG</name>
<dbReference type="PANTHER" id="PTHR43591">
    <property type="entry name" value="METHYLTRANSFERASE"/>
    <property type="match status" value="1"/>
</dbReference>
<dbReference type="CDD" id="cd02440">
    <property type="entry name" value="AdoMet_MTases"/>
    <property type="match status" value="1"/>
</dbReference>
<dbReference type="Gene3D" id="3.40.50.150">
    <property type="entry name" value="Vaccinia Virus protein VP39"/>
    <property type="match status" value="1"/>
</dbReference>
<dbReference type="SUPFAM" id="SSF53335">
    <property type="entry name" value="S-adenosyl-L-methionine-dependent methyltransferases"/>
    <property type="match status" value="1"/>
</dbReference>